<sequence length="280" mass="32196">MRQKVSLSGKSNSTLRNYSLHLAKMALHFQCLPTLLDSDQIDDYLYLLQQQHNTPSNSYFKHTVYGLRFAFRMEGLKDKHIELPSIKKDKKLPVILNRDEVKRLLIAPKLLKHRILIGLLYGCGLRCFEVRNIRIEDLDFQRKVLHVKQGKNKKDRYVPLSDILIRGLQKYILAENPHQWLFNGQPNGRAGGDFDSRYSQKGVQWAVAQACKDAGIIKPVTVHTLRHTYATHLLEDGLDIMTIKDLLGHECIDSTLIYLHVAQSGRVKPFSPLDTLYPKS</sequence>
<name>A0A098LMS8_9BACT</name>
<dbReference type="RefSeq" id="WP_081990664.1">
    <property type="nucleotide sequence ID" value="NZ_BBLT01000030.1"/>
</dbReference>
<dbReference type="GO" id="GO:0003677">
    <property type="term" value="F:DNA binding"/>
    <property type="evidence" value="ECO:0007669"/>
    <property type="project" value="UniProtKB-KW"/>
</dbReference>
<dbReference type="SUPFAM" id="SSF56349">
    <property type="entry name" value="DNA breaking-rejoining enzymes"/>
    <property type="match status" value="1"/>
</dbReference>
<dbReference type="InterPro" id="IPR013762">
    <property type="entry name" value="Integrase-like_cat_sf"/>
</dbReference>
<dbReference type="Gene3D" id="1.10.443.10">
    <property type="entry name" value="Intergrase catalytic core"/>
    <property type="match status" value="1"/>
</dbReference>
<feature type="domain" description="Tyr recombinase" evidence="4">
    <location>
        <begin position="91"/>
        <end position="271"/>
    </location>
</feature>
<proteinExistence type="inferred from homology"/>
<dbReference type="Proteomes" id="UP000030185">
    <property type="component" value="Unassembled WGS sequence"/>
</dbReference>
<gene>
    <name evidence="5" type="ORF">MYP_5041</name>
</gene>
<dbReference type="GO" id="GO:0006310">
    <property type="term" value="P:DNA recombination"/>
    <property type="evidence" value="ECO:0007669"/>
    <property type="project" value="UniProtKB-KW"/>
</dbReference>
<accession>A0A098LMS8</accession>
<dbReference type="AlphaFoldDB" id="A0A098LMS8"/>
<keyword evidence="3" id="KW-0233">DNA recombination</keyword>
<keyword evidence="2" id="KW-0238">DNA-binding</keyword>
<dbReference type="InterPro" id="IPR002104">
    <property type="entry name" value="Integrase_catalytic"/>
</dbReference>
<evidence type="ECO:0000313" key="5">
    <source>
        <dbReference type="EMBL" id="GAL87809.1"/>
    </source>
</evidence>
<evidence type="ECO:0000313" key="6">
    <source>
        <dbReference type="Proteomes" id="UP000030185"/>
    </source>
</evidence>
<dbReference type="InterPro" id="IPR050090">
    <property type="entry name" value="Tyrosine_recombinase_XerCD"/>
</dbReference>
<dbReference type="eggNOG" id="COG4974">
    <property type="taxonomic scope" value="Bacteria"/>
</dbReference>
<evidence type="ECO:0000256" key="3">
    <source>
        <dbReference type="ARBA" id="ARBA00023172"/>
    </source>
</evidence>
<dbReference type="PANTHER" id="PTHR30349:SF41">
    <property type="entry name" value="INTEGRASE_RECOMBINASE PROTEIN MJ0367-RELATED"/>
    <property type="match status" value="1"/>
</dbReference>
<dbReference type="EMBL" id="BBLT01000030">
    <property type="protein sequence ID" value="GAL87809.1"/>
    <property type="molecule type" value="Genomic_DNA"/>
</dbReference>
<dbReference type="PROSITE" id="PS51898">
    <property type="entry name" value="TYR_RECOMBINASE"/>
    <property type="match status" value="1"/>
</dbReference>
<dbReference type="OrthoDB" id="9801717at2"/>
<dbReference type="PANTHER" id="PTHR30349">
    <property type="entry name" value="PHAGE INTEGRASE-RELATED"/>
    <property type="match status" value="1"/>
</dbReference>
<comment type="similarity">
    <text evidence="1">Belongs to the 'phage' integrase family.</text>
</comment>
<evidence type="ECO:0000259" key="4">
    <source>
        <dbReference type="PROSITE" id="PS51898"/>
    </source>
</evidence>
<evidence type="ECO:0000256" key="1">
    <source>
        <dbReference type="ARBA" id="ARBA00008857"/>
    </source>
</evidence>
<dbReference type="STRING" id="153721.MYP_5041"/>
<dbReference type="Pfam" id="PF00589">
    <property type="entry name" value="Phage_integrase"/>
    <property type="match status" value="1"/>
</dbReference>
<dbReference type="InterPro" id="IPR011010">
    <property type="entry name" value="DNA_brk_join_enz"/>
</dbReference>
<dbReference type="GO" id="GO:0015074">
    <property type="term" value="P:DNA integration"/>
    <property type="evidence" value="ECO:0007669"/>
    <property type="project" value="InterPro"/>
</dbReference>
<keyword evidence="6" id="KW-1185">Reference proteome</keyword>
<reference evidence="5 6" key="1">
    <citation type="submission" date="2014-09" db="EMBL/GenBank/DDBJ databases">
        <title>Sporocytophaga myxococcoides PG-01 genome sequencing.</title>
        <authorList>
            <person name="Liu L."/>
            <person name="Gao P.J."/>
            <person name="Chen G.J."/>
            <person name="Wang L.S."/>
        </authorList>
    </citation>
    <scope>NUCLEOTIDE SEQUENCE [LARGE SCALE GENOMIC DNA]</scope>
    <source>
        <strain evidence="5 6">PG-01</strain>
    </source>
</reference>
<evidence type="ECO:0000256" key="2">
    <source>
        <dbReference type="ARBA" id="ARBA00023125"/>
    </source>
</evidence>
<protein>
    <submittedName>
        <fullName evidence="5">Integrase</fullName>
    </submittedName>
</protein>
<comment type="caution">
    <text evidence="5">The sequence shown here is derived from an EMBL/GenBank/DDBJ whole genome shotgun (WGS) entry which is preliminary data.</text>
</comment>
<organism evidence="5 6">
    <name type="scientific">Sporocytophaga myxococcoides</name>
    <dbReference type="NCBI Taxonomy" id="153721"/>
    <lineage>
        <taxon>Bacteria</taxon>
        <taxon>Pseudomonadati</taxon>
        <taxon>Bacteroidota</taxon>
        <taxon>Cytophagia</taxon>
        <taxon>Cytophagales</taxon>
        <taxon>Cytophagaceae</taxon>
        <taxon>Sporocytophaga</taxon>
    </lineage>
</organism>